<evidence type="ECO:0008006" key="3">
    <source>
        <dbReference type="Google" id="ProtNLM"/>
    </source>
</evidence>
<dbReference type="Gene3D" id="3.40.50.1110">
    <property type="entry name" value="SGNH hydrolase"/>
    <property type="match status" value="1"/>
</dbReference>
<dbReference type="SUPFAM" id="SSF52266">
    <property type="entry name" value="SGNH hydrolase"/>
    <property type="match status" value="1"/>
</dbReference>
<dbReference type="InterPro" id="IPR036514">
    <property type="entry name" value="SGNH_hydro_sf"/>
</dbReference>
<organism evidence="1 2">
    <name type="scientific">Candidatus Synechococcus spongiarum</name>
    <dbReference type="NCBI Taxonomy" id="431041"/>
    <lineage>
        <taxon>Bacteria</taxon>
        <taxon>Bacillati</taxon>
        <taxon>Cyanobacteriota</taxon>
        <taxon>Cyanophyceae</taxon>
        <taxon>Synechococcales</taxon>
        <taxon>Synechococcaceae</taxon>
        <taxon>Synechococcus</taxon>
    </lineage>
</organism>
<dbReference type="EMBL" id="FITM01000075">
    <property type="protein sequence ID" value="SAY38729.1"/>
    <property type="molecule type" value="Genomic_DNA"/>
</dbReference>
<gene>
    <name evidence="1" type="ORF">FLM9_651</name>
</gene>
<evidence type="ECO:0000313" key="2">
    <source>
        <dbReference type="Proteomes" id="UP000182631"/>
    </source>
</evidence>
<dbReference type="AlphaFoldDB" id="A0A164Z4J5"/>
<dbReference type="Pfam" id="PF00657">
    <property type="entry name" value="Lipase_GDSL"/>
    <property type="match status" value="1"/>
</dbReference>
<dbReference type="Proteomes" id="UP000182631">
    <property type="component" value="Unassembled WGS sequence"/>
</dbReference>
<sequence length="229" mass="24575">MTRCARPAQHHARATALNWQQLINGGLRGFSCWGTALLTTLWSLAGAAQAQPFNAVVVFGDSLSDPGNAADLQNRQAPPRLQYPEGTNFSTNPDWVWTQYVEKFYGGPGKHRSLKKGGTNYAMGGACISTEPDSTRGCSQQGSAQSQMMRHLADHGGADPDSLYILWGGSNDLNLVGPEGSLTAVGQALGLGSPSAVTDGVYVLSHQLNNLSRRSRRAALDYLQQIKFL</sequence>
<proteinExistence type="predicted"/>
<name>A0A164Z4J5_9SYNE</name>
<keyword evidence="2" id="KW-1185">Reference proteome</keyword>
<protein>
    <recommendedName>
        <fullName evidence="3">Phospholipase/lecithinase/hemolysin</fullName>
    </recommendedName>
</protein>
<accession>A0A164Z4J5</accession>
<reference evidence="2" key="1">
    <citation type="submission" date="2016-02" db="EMBL/GenBank/DDBJ databases">
        <authorList>
            <person name="liu f."/>
        </authorList>
    </citation>
    <scope>NUCLEOTIDE SEQUENCE [LARGE SCALE GENOMIC DNA]</scope>
</reference>
<evidence type="ECO:0000313" key="1">
    <source>
        <dbReference type="EMBL" id="SAY38729.1"/>
    </source>
</evidence>
<dbReference type="GO" id="GO:0016788">
    <property type="term" value="F:hydrolase activity, acting on ester bonds"/>
    <property type="evidence" value="ECO:0007669"/>
    <property type="project" value="InterPro"/>
</dbReference>
<dbReference type="InterPro" id="IPR001087">
    <property type="entry name" value="GDSL"/>
</dbReference>